<name>A0A218XEP2_PUNGR</name>
<protein>
    <submittedName>
        <fullName evidence="1">Uncharacterized protein</fullName>
    </submittedName>
</protein>
<accession>A0A218XEP2</accession>
<dbReference type="AlphaFoldDB" id="A0A218XEP2"/>
<sequence>MAWILANIVVWNGEPKWGADIAQVIVWTIADIVVCKGEPKWGADMHGWTALGTQPPRHGGE</sequence>
<dbReference type="EMBL" id="MTKT01001949">
    <property type="protein sequence ID" value="OWM82802.1"/>
    <property type="molecule type" value="Genomic_DNA"/>
</dbReference>
<comment type="caution">
    <text evidence="1">The sequence shown here is derived from an EMBL/GenBank/DDBJ whole genome shotgun (WGS) entry which is preliminary data.</text>
</comment>
<gene>
    <name evidence="1" type="ORF">CDL15_Pgr022798</name>
</gene>
<evidence type="ECO:0000313" key="1">
    <source>
        <dbReference type="EMBL" id="OWM82802.1"/>
    </source>
</evidence>
<evidence type="ECO:0000313" key="2">
    <source>
        <dbReference type="Proteomes" id="UP000197138"/>
    </source>
</evidence>
<reference evidence="2" key="1">
    <citation type="journal article" date="2017" name="Plant J.">
        <title>The pomegranate (Punica granatum L.) genome and the genomics of punicalagin biosynthesis.</title>
        <authorList>
            <person name="Qin G."/>
            <person name="Xu C."/>
            <person name="Ming R."/>
            <person name="Tang H."/>
            <person name="Guyot R."/>
            <person name="Kramer E.M."/>
            <person name="Hu Y."/>
            <person name="Yi X."/>
            <person name="Qi Y."/>
            <person name="Xu X."/>
            <person name="Gao Z."/>
            <person name="Pan H."/>
            <person name="Jian J."/>
            <person name="Tian Y."/>
            <person name="Yue Z."/>
            <person name="Xu Y."/>
        </authorList>
    </citation>
    <scope>NUCLEOTIDE SEQUENCE [LARGE SCALE GENOMIC DNA]</scope>
    <source>
        <strain evidence="2">cv. Dabenzi</strain>
    </source>
</reference>
<organism evidence="1 2">
    <name type="scientific">Punica granatum</name>
    <name type="common">Pomegranate</name>
    <dbReference type="NCBI Taxonomy" id="22663"/>
    <lineage>
        <taxon>Eukaryota</taxon>
        <taxon>Viridiplantae</taxon>
        <taxon>Streptophyta</taxon>
        <taxon>Embryophyta</taxon>
        <taxon>Tracheophyta</taxon>
        <taxon>Spermatophyta</taxon>
        <taxon>Magnoliopsida</taxon>
        <taxon>eudicotyledons</taxon>
        <taxon>Gunneridae</taxon>
        <taxon>Pentapetalae</taxon>
        <taxon>rosids</taxon>
        <taxon>malvids</taxon>
        <taxon>Myrtales</taxon>
        <taxon>Lythraceae</taxon>
        <taxon>Punica</taxon>
    </lineage>
</organism>
<proteinExistence type="predicted"/>
<dbReference type="Proteomes" id="UP000197138">
    <property type="component" value="Unassembled WGS sequence"/>
</dbReference>